<name>A0A5N7JST0_9PSED</name>
<dbReference type="InterPro" id="IPR008727">
    <property type="entry name" value="PAAR_motif"/>
</dbReference>
<sequence length="459" mass="47674">MREGYFIGRGDKTTCGGIVLDGDPRVNLFGVLHAREGGDVTCGKDGGTYQIIGGVSHIQSHGKQVAGTLDSFSSCPCQARLIPSVFTAIYSNDGPAQQASGRSAAPPQRAFAPSNNLAPAAFNSGRGEEPGFYIVPKSTTREALEAMLFPTRNAAVMSKFQALNPTLSQVKAGSMIVLSDPNNTTCTYQEAQLMQAAQEVDASLDPLTPEEADFLASHGAEIASFASPASTWLGVSAVVMETHITKLRDTLQAIERLHQQSYRHHGHLRSPQFFAGRQRLLAQLDAHLLNSTRLRGQTTLGDHPKLKTALGLSSRSLVHHWDKAGAPGQIPGYATHVEATSRAAKYMKAGGYIGIGIGGVSSLLAIEQVCSGGSGAACEKVKFTEGGKFGLSTSFGAAAGVIASSASAPICLAMGVASGGIGGVVCVAAIVGTGAWVGTTVGGKVGEYIGEKVYEATQP</sequence>
<reference evidence="1 2" key="1">
    <citation type="submission" date="2019-09" db="EMBL/GenBank/DDBJ databases">
        <title>The draft genomes of Allium pathogen Pseudomonas sp.</title>
        <authorList>
            <person name="Fujikawa T."/>
            <person name="Sawada H."/>
        </authorList>
    </citation>
    <scope>NUCLEOTIDE SEQUENCE [LARGE SCALE GENOMIC DNA]</scope>
    <source>
        <strain evidence="1 2">MAFF 730085</strain>
    </source>
</reference>
<proteinExistence type="predicted"/>
<accession>A0A5N7JST0</accession>
<dbReference type="Pfam" id="PF05488">
    <property type="entry name" value="PAAR_motif"/>
    <property type="match status" value="1"/>
</dbReference>
<organism evidence="1 2">
    <name type="scientific">Pseudomonas kitaguniensis</name>
    <dbReference type="NCBI Taxonomy" id="2607908"/>
    <lineage>
        <taxon>Bacteria</taxon>
        <taxon>Pseudomonadati</taxon>
        <taxon>Pseudomonadota</taxon>
        <taxon>Gammaproteobacteria</taxon>
        <taxon>Pseudomonadales</taxon>
        <taxon>Pseudomonadaceae</taxon>
        <taxon>Pseudomonas</taxon>
    </lineage>
</organism>
<evidence type="ECO:0000313" key="1">
    <source>
        <dbReference type="EMBL" id="MPQ84375.1"/>
    </source>
</evidence>
<dbReference type="AlphaFoldDB" id="A0A5N7JST0"/>
<dbReference type="Proteomes" id="UP000325438">
    <property type="component" value="Unassembled WGS sequence"/>
</dbReference>
<dbReference type="RefSeq" id="WP_152749300.1">
    <property type="nucleotide sequence ID" value="NZ_VUBA01000055.1"/>
</dbReference>
<dbReference type="CDD" id="cd14744">
    <property type="entry name" value="PAAR_CT_2"/>
    <property type="match status" value="1"/>
</dbReference>
<comment type="caution">
    <text evidence="1">The sequence shown here is derived from an EMBL/GenBank/DDBJ whole genome shotgun (WGS) entry which is preliminary data.</text>
</comment>
<evidence type="ECO:0000313" key="2">
    <source>
        <dbReference type="Proteomes" id="UP000325438"/>
    </source>
</evidence>
<gene>
    <name evidence="1" type="ORF">F0170_10475</name>
</gene>
<protein>
    <submittedName>
        <fullName evidence="1">PAAR domain-containing protein</fullName>
    </submittedName>
</protein>
<dbReference type="EMBL" id="VUBA01000055">
    <property type="protein sequence ID" value="MPQ84375.1"/>
    <property type="molecule type" value="Genomic_DNA"/>
</dbReference>